<feature type="domain" description="Cthe-2314-like HEPN" evidence="1">
    <location>
        <begin position="49"/>
        <end position="229"/>
    </location>
</feature>
<dbReference type="Pfam" id="PF18730">
    <property type="entry name" value="HEPN_Cthe2314"/>
    <property type="match status" value="1"/>
</dbReference>
<evidence type="ECO:0000313" key="3">
    <source>
        <dbReference type="Proteomes" id="UP001165962"/>
    </source>
</evidence>
<dbReference type="EMBL" id="JAAOIW010000003">
    <property type="protein sequence ID" value="NHN30391.1"/>
    <property type="molecule type" value="Genomic_DNA"/>
</dbReference>
<name>A0ABX0J4Q1_9BACL</name>
<evidence type="ECO:0000313" key="2">
    <source>
        <dbReference type="EMBL" id="NHN30391.1"/>
    </source>
</evidence>
<evidence type="ECO:0000259" key="1">
    <source>
        <dbReference type="Pfam" id="PF18730"/>
    </source>
</evidence>
<accession>A0ABX0J4Q1</accession>
<reference evidence="2" key="1">
    <citation type="submission" date="2020-03" db="EMBL/GenBank/DDBJ databases">
        <title>Draft sequencing of Paenibacilllus sp. S3N08.</title>
        <authorList>
            <person name="Kim D.-U."/>
        </authorList>
    </citation>
    <scope>NUCLEOTIDE SEQUENCE</scope>
    <source>
        <strain evidence="2">S3N08</strain>
    </source>
</reference>
<dbReference type="Proteomes" id="UP001165962">
    <property type="component" value="Unassembled WGS sequence"/>
</dbReference>
<comment type="caution">
    <text evidence="2">The sequence shown here is derived from an EMBL/GenBank/DDBJ whole genome shotgun (WGS) entry which is preliminary data.</text>
</comment>
<organism evidence="2 3">
    <name type="scientific">Paenibacillus agricola</name>
    <dbReference type="NCBI Taxonomy" id="2716264"/>
    <lineage>
        <taxon>Bacteria</taxon>
        <taxon>Bacillati</taxon>
        <taxon>Bacillota</taxon>
        <taxon>Bacilli</taxon>
        <taxon>Bacillales</taxon>
        <taxon>Paenibacillaceae</taxon>
        <taxon>Paenibacillus</taxon>
    </lineage>
</organism>
<proteinExistence type="predicted"/>
<dbReference type="RefSeq" id="WP_166149328.1">
    <property type="nucleotide sequence ID" value="NZ_JAAOIW010000003.1"/>
</dbReference>
<gene>
    <name evidence="2" type="ORF">G9U52_11155</name>
</gene>
<sequence length="241" mass="28477">MLRAMFGEPSREARGALDETNHSIHQYLALLNSVPFAKRSSQDKRYIIWGNGFLRALDELEQSQYAASRYSEHINKTFIDDMDAEELANYNRHLYFYRNAIIRVFAILDKLGHFMNERFRLKTEEVKSRFSYFTVLRNMHQHHLYSELERKLYDLKMNYKNPVERLRNERNLEIHTINADLLDDLLQVAEVEQLHNERMKTENVSGHLKDLEAGCDMVFAAVHTAFDYIGKLSESTGRYHP</sequence>
<protein>
    <recommendedName>
        <fullName evidence="1">Cthe-2314-like HEPN domain-containing protein</fullName>
    </recommendedName>
</protein>
<dbReference type="InterPro" id="IPR041394">
    <property type="entry name" value="HEPN_Cthe2314"/>
</dbReference>
<keyword evidence="3" id="KW-1185">Reference proteome</keyword>